<sequence>MKSEVNVTSLSAQPLHLRNRYCKKIWRRSVNIYVQQKNAKETLCEAESGRYASSRQWTGH</sequence>
<dbReference type="HOGENOM" id="CLU_2942623_0_0_1"/>
<keyword evidence="3" id="KW-1185">Reference proteome</keyword>
<dbReference type="EMBL" id="KN833017">
    <property type="protein sequence ID" value="KIM78252.1"/>
    <property type="molecule type" value="Genomic_DNA"/>
</dbReference>
<evidence type="ECO:0000313" key="1">
    <source>
        <dbReference type="EMBL" id="KIM76237.1"/>
    </source>
</evidence>
<organism evidence="2 3">
    <name type="scientific">Piloderma croceum (strain F 1598)</name>
    <dbReference type="NCBI Taxonomy" id="765440"/>
    <lineage>
        <taxon>Eukaryota</taxon>
        <taxon>Fungi</taxon>
        <taxon>Dikarya</taxon>
        <taxon>Basidiomycota</taxon>
        <taxon>Agaricomycotina</taxon>
        <taxon>Agaricomycetes</taxon>
        <taxon>Agaricomycetidae</taxon>
        <taxon>Atheliales</taxon>
        <taxon>Atheliaceae</taxon>
        <taxon>Piloderma</taxon>
    </lineage>
</organism>
<dbReference type="EMBL" id="KN833037">
    <property type="protein sequence ID" value="KIM76237.1"/>
    <property type="molecule type" value="Genomic_DNA"/>
</dbReference>
<proteinExistence type="predicted"/>
<accession>A0A0C3BLQ5</accession>
<evidence type="ECO:0000313" key="3">
    <source>
        <dbReference type="Proteomes" id="UP000054166"/>
    </source>
</evidence>
<gene>
    <name evidence="2" type="ORF">PILCRDRAFT_824467</name>
    <name evidence="1" type="ORF">PILCRDRAFT_826608</name>
</gene>
<dbReference type="AlphaFoldDB" id="A0A0C3BLQ5"/>
<reference evidence="2" key="3">
    <citation type="submission" date="2015-02" db="EMBL/GenBank/DDBJ databases">
        <title>Evolutionary Origins and Diversification of the Mycorrhizal Mutualists.</title>
        <authorList>
            <consortium name="DOE Joint Genome Institute"/>
            <consortium name="Mycorrhizal Genomics Consortium"/>
            <person name="Kohler A."/>
            <person name="Kuo A."/>
            <person name="Nagy L.G."/>
            <person name="Floudas D."/>
            <person name="Copeland A."/>
            <person name="Barry K.W."/>
            <person name="Cichocki N."/>
            <person name="Veneault-Fourrey C."/>
            <person name="LaButti K."/>
            <person name="Lindquist E.A."/>
            <person name="Lipzen A."/>
            <person name="Lundell T."/>
            <person name="Morin E."/>
            <person name="Murat C."/>
            <person name="Riley R."/>
            <person name="Ohm R."/>
            <person name="Sun H."/>
            <person name="Tunlid A."/>
            <person name="Henrissat B."/>
            <person name="Grigoriev I.V."/>
            <person name="Hibbett D.S."/>
            <person name="Martin F."/>
        </authorList>
    </citation>
    <scope>NUCLEOTIDE SEQUENCE</scope>
    <source>
        <strain evidence="2">F 1598</strain>
    </source>
</reference>
<reference evidence="2 3" key="1">
    <citation type="submission" date="2014-04" db="EMBL/GenBank/DDBJ databases">
        <authorList>
            <consortium name="DOE Joint Genome Institute"/>
            <person name="Kuo A."/>
            <person name="Tarkka M."/>
            <person name="Buscot F."/>
            <person name="Kohler A."/>
            <person name="Nagy L.G."/>
            <person name="Floudas D."/>
            <person name="Copeland A."/>
            <person name="Barry K.W."/>
            <person name="Cichocki N."/>
            <person name="Veneault-Fourrey C."/>
            <person name="LaButti K."/>
            <person name="Lindquist E.A."/>
            <person name="Lipzen A."/>
            <person name="Lundell T."/>
            <person name="Morin E."/>
            <person name="Murat C."/>
            <person name="Sun H."/>
            <person name="Tunlid A."/>
            <person name="Henrissat B."/>
            <person name="Grigoriev I.V."/>
            <person name="Hibbett D.S."/>
            <person name="Martin F."/>
            <person name="Nordberg H.P."/>
            <person name="Cantor M.N."/>
            <person name="Hua S.X."/>
        </authorList>
    </citation>
    <scope>NUCLEOTIDE SEQUENCE [LARGE SCALE GENOMIC DNA]</scope>
    <source>
        <strain evidence="2 3">F 1598</strain>
    </source>
</reference>
<protein>
    <submittedName>
        <fullName evidence="2">Uncharacterized protein</fullName>
    </submittedName>
</protein>
<evidence type="ECO:0000313" key="2">
    <source>
        <dbReference type="EMBL" id="KIM78252.1"/>
    </source>
</evidence>
<name>A0A0C3BLQ5_PILCF</name>
<reference evidence="3" key="2">
    <citation type="submission" date="2015-01" db="EMBL/GenBank/DDBJ databases">
        <title>Evolutionary Origins and Diversification of the Mycorrhizal Mutualists.</title>
        <authorList>
            <consortium name="DOE Joint Genome Institute"/>
            <consortium name="Mycorrhizal Genomics Consortium"/>
            <person name="Kohler A."/>
            <person name="Kuo A."/>
            <person name="Nagy L.G."/>
            <person name="Floudas D."/>
            <person name="Copeland A."/>
            <person name="Barry K.W."/>
            <person name="Cichocki N."/>
            <person name="Veneault-Fourrey C."/>
            <person name="LaButti K."/>
            <person name="Lindquist E.A."/>
            <person name="Lipzen A."/>
            <person name="Lundell T."/>
            <person name="Morin E."/>
            <person name="Murat C."/>
            <person name="Riley R."/>
            <person name="Ohm R."/>
            <person name="Sun H."/>
            <person name="Tunlid A."/>
            <person name="Henrissat B."/>
            <person name="Grigoriev I.V."/>
            <person name="Hibbett D.S."/>
            <person name="Martin F."/>
        </authorList>
    </citation>
    <scope>NUCLEOTIDE SEQUENCE [LARGE SCALE GENOMIC DNA]</scope>
    <source>
        <strain evidence="3">F 1598</strain>
    </source>
</reference>
<dbReference type="Proteomes" id="UP000054166">
    <property type="component" value="Unassembled WGS sequence"/>
</dbReference>